<reference evidence="2" key="1">
    <citation type="submission" date="2022-05" db="EMBL/GenBank/DDBJ databases">
        <authorList>
            <person name="Pankratov T."/>
        </authorList>
    </citation>
    <scope>NUCLEOTIDE SEQUENCE</scope>
    <source>
        <strain evidence="2">BP6-180914</strain>
    </source>
</reference>
<proteinExistence type="predicted"/>
<dbReference type="InterPro" id="IPR045584">
    <property type="entry name" value="Pilin-like"/>
</dbReference>
<keyword evidence="3" id="KW-1185">Reference proteome</keyword>
<accession>A0AA41YX71</accession>
<dbReference type="RefSeq" id="WP_282585196.1">
    <property type="nucleotide sequence ID" value="NZ_JAMOIM010000007.1"/>
</dbReference>
<keyword evidence="1" id="KW-0472">Membrane</keyword>
<dbReference type="Proteomes" id="UP001165667">
    <property type="component" value="Unassembled WGS sequence"/>
</dbReference>
<dbReference type="EMBL" id="JAMOIM010000007">
    <property type="protein sequence ID" value="MCW6508827.1"/>
    <property type="molecule type" value="Genomic_DNA"/>
</dbReference>
<protein>
    <submittedName>
        <fullName evidence="2">Prepilin-type N-terminal cleavage/methylation domain-containing protein</fullName>
    </submittedName>
</protein>
<keyword evidence="1" id="KW-1133">Transmembrane helix</keyword>
<sequence>MRCRDRDGDRQDGFTLIEVLIAMTVLAMLSAVLLHGAVDLRANAAWFDDRTAATLVATTLLDETLADRRLHDGTYRGTRDGRSWTVTASSVDLASQLPKNPAPGPDTATAPTAPVWRPQRVTVIVEARSHPLTVETLRLVASP</sequence>
<dbReference type="InterPro" id="IPR012902">
    <property type="entry name" value="N_methyl_site"/>
</dbReference>
<dbReference type="Pfam" id="PF07963">
    <property type="entry name" value="N_methyl"/>
    <property type="match status" value="1"/>
</dbReference>
<dbReference type="NCBIfam" id="TIGR02532">
    <property type="entry name" value="IV_pilin_GFxxxE"/>
    <property type="match status" value="1"/>
</dbReference>
<organism evidence="2 3">
    <name type="scientific">Lichenifustis flavocetrariae</name>
    <dbReference type="NCBI Taxonomy" id="2949735"/>
    <lineage>
        <taxon>Bacteria</taxon>
        <taxon>Pseudomonadati</taxon>
        <taxon>Pseudomonadota</taxon>
        <taxon>Alphaproteobacteria</taxon>
        <taxon>Hyphomicrobiales</taxon>
        <taxon>Lichenihabitantaceae</taxon>
        <taxon>Lichenifustis</taxon>
    </lineage>
</organism>
<keyword evidence="1" id="KW-0812">Transmembrane</keyword>
<evidence type="ECO:0000256" key="1">
    <source>
        <dbReference type="SAM" id="Phobius"/>
    </source>
</evidence>
<gene>
    <name evidence="2" type="ORF">M8523_12435</name>
</gene>
<feature type="transmembrane region" description="Helical" evidence="1">
    <location>
        <begin position="12"/>
        <end position="34"/>
    </location>
</feature>
<comment type="caution">
    <text evidence="2">The sequence shown here is derived from an EMBL/GenBank/DDBJ whole genome shotgun (WGS) entry which is preliminary data.</text>
</comment>
<evidence type="ECO:0000313" key="2">
    <source>
        <dbReference type="EMBL" id="MCW6508827.1"/>
    </source>
</evidence>
<dbReference type="AlphaFoldDB" id="A0AA41YX71"/>
<evidence type="ECO:0000313" key="3">
    <source>
        <dbReference type="Proteomes" id="UP001165667"/>
    </source>
</evidence>
<name>A0AA41YX71_9HYPH</name>
<dbReference type="SUPFAM" id="SSF54523">
    <property type="entry name" value="Pili subunits"/>
    <property type="match status" value="1"/>
</dbReference>